<dbReference type="RefSeq" id="WP_214621579.1">
    <property type="nucleotide sequence ID" value="NZ_JAHGAW010000001.1"/>
</dbReference>
<proteinExistence type="predicted"/>
<reference evidence="2" key="1">
    <citation type="submission" date="2021-05" db="EMBL/GenBank/DDBJ databases">
        <title>Genome of Sphingobium sp. strain.</title>
        <authorList>
            <person name="Fan R."/>
        </authorList>
    </citation>
    <scope>NUCLEOTIDE SEQUENCE</scope>
    <source>
        <strain evidence="2">H33</strain>
    </source>
</reference>
<sequence>MEQAQPRAGMIYWIITVVGLLWNAFGCVDYVMTETHNAAYLAQLPADQLAYVYGLPAWVHGAWAIGVWFSLLGSILMLVRSRWAVPAFGLSLLGLAASMVYQVSTGMPASMTMPAMIGIQVAIWVVLIFLIWYTRRCREQGILR</sequence>
<feature type="transmembrane region" description="Helical" evidence="1">
    <location>
        <begin position="12"/>
        <end position="31"/>
    </location>
</feature>
<keyword evidence="1" id="KW-0472">Membrane</keyword>
<accession>A0A9X1AIB3</accession>
<organism evidence="2 3">
    <name type="scientific">Sphingobium nicotianae</name>
    <dbReference type="NCBI Taxonomy" id="2782607"/>
    <lineage>
        <taxon>Bacteria</taxon>
        <taxon>Pseudomonadati</taxon>
        <taxon>Pseudomonadota</taxon>
        <taxon>Alphaproteobacteria</taxon>
        <taxon>Sphingomonadales</taxon>
        <taxon>Sphingomonadaceae</taxon>
        <taxon>Sphingobium</taxon>
    </lineage>
</organism>
<keyword evidence="1" id="KW-0812">Transmembrane</keyword>
<evidence type="ECO:0000256" key="1">
    <source>
        <dbReference type="SAM" id="Phobius"/>
    </source>
</evidence>
<name>A0A9X1AIB3_9SPHN</name>
<dbReference type="EMBL" id="JAHGAW010000001">
    <property type="protein sequence ID" value="MBT2185861.1"/>
    <property type="molecule type" value="Genomic_DNA"/>
</dbReference>
<gene>
    <name evidence="2" type="ORF">KK488_02765</name>
</gene>
<comment type="caution">
    <text evidence="2">The sequence shown here is derived from an EMBL/GenBank/DDBJ whole genome shotgun (WGS) entry which is preliminary data.</text>
</comment>
<feature type="transmembrane region" description="Helical" evidence="1">
    <location>
        <begin position="115"/>
        <end position="134"/>
    </location>
</feature>
<feature type="transmembrane region" description="Helical" evidence="1">
    <location>
        <begin position="83"/>
        <end position="103"/>
    </location>
</feature>
<dbReference type="AlphaFoldDB" id="A0A9X1AIB3"/>
<protein>
    <recommendedName>
        <fullName evidence="4">Sugar transporter</fullName>
    </recommendedName>
</protein>
<dbReference type="Proteomes" id="UP001138757">
    <property type="component" value="Unassembled WGS sequence"/>
</dbReference>
<keyword evidence="1" id="KW-1133">Transmembrane helix</keyword>
<evidence type="ECO:0008006" key="4">
    <source>
        <dbReference type="Google" id="ProtNLM"/>
    </source>
</evidence>
<keyword evidence="3" id="KW-1185">Reference proteome</keyword>
<evidence type="ECO:0000313" key="2">
    <source>
        <dbReference type="EMBL" id="MBT2185861.1"/>
    </source>
</evidence>
<feature type="transmembrane region" description="Helical" evidence="1">
    <location>
        <begin position="51"/>
        <end position="71"/>
    </location>
</feature>
<evidence type="ECO:0000313" key="3">
    <source>
        <dbReference type="Proteomes" id="UP001138757"/>
    </source>
</evidence>